<dbReference type="GO" id="GO:0000155">
    <property type="term" value="F:phosphorelay sensor kinase activity"/>
    <property type="evidence" value="ECO:0007669"/>
    <property type="project" value="InterPro"/>
</dbReference>
<dbReference type="GO" id="GO:0005524">
    <property type="term" value="F:ATP binding"/>
    <property type="evidence" value="ECO:0007669"/>
    <property type="project" value="UniProtKB-KW"/>
</dbReference>
<protein>
    <recommendedName>
        <fullName evidence="3">histidine kinase</fullName>
        <ecNumber evidence="3">2.7.13.3</ecNumber>
    </recommendedName>
</protein>
<dbReference type="Gene3D" id="1.10.287.130">
    <property type="match status" value="1"/>
</dbReference>
<keyword evidence="10" id="KW-0067">ATP-binding</keyword>
<dbReference type="GO" id="GO:0030295">
    <property type="term" value="F:protein kinase activator activity"/>
    <property type="evidence" value="ECO:0007669"/>
    <property type="project" value="TreeGrafter"/>
</dbReference>
<dbReference type="Gene3D" id="3.30.450.20">
    <property type="entry name" value="PAS domain"/>
    <property type="match status" value="1"/>
</dbReference>
<dbReference type="GO" id="GO:0000156">
    <property type="term" value="F:phosphorelay response regulator activity"/>
    <property type="evidence" value="ECO:0007669"/>
    <property type="project" value="TreeGrafter"/>
</dbReference>
<evidence type="ECO:0000313" key="18">
    <source>
        <dbReference type="EMBL" id="RCW75479.1"/>
    </source>
</evidence>
<dbReference type="InterPro" id="IPR036890">
    <property type="entry name" value="HATPase_C_sf"/>
</dbReference>
<dbReference type="InterPro" id="IPR000014">
    <property type="entry name" value="PAS"/>
</dbReference>
<dbReference type="GO" id="GO:0006355">
    <property type="term" value="P:regulation of DNA-templated transcription"/>
    <property type="evidence" value="ECO:0007669"/>
    <property type="project" value="InterPro"/>
</dbReference>
<dbReference type="InterPro" id="IPR035965">
    <property type="entry name" value="PAS-like_dom_sf"/>
</dbReference>
<gene>
    <name evidence="18" type="ORF">DES41_10171</name>
</gene>
<reference evidence="18 19" key="1">
    <citation type="submission" date="2018-07" db="EMBL/GenBank/DDBJ databases">
        <title>Genomic Encyclopedia of Type Strains, Phase IV (KMG-IV): sequencing the most valuable type-strain genomes for metagenomic binning, comparative biology and taxonomic classification.</title>
        <authorList>
            <person name="Goeker M."/>
        </authorList>
    </citation>
    <scope>NUCLEOTIDE SEQUENCE [LARGE SCALE GENOMIC DNA]</scope>
    <source>
        <strain evidence="18 19">DSM 21634</strain>
    </source>
</reference>
<evidence type="ECO:0000256" key="6">
    <source>
        <dbReference type="ARBA" id="ARBA00022679"/>
    </source>
</evidence>
<evidence type="ECO:0000256" key="2">
    <source>
        <dbReference type="ARBA" id="ARBA00004651"/>
    </source>
</evidence>
<feature type="transmembrane region" description="Helical" evidence="16">
    <location>
        <begin position="16"/>
        <end position="37"/>
    </location>
</feature>
<dbReference type="InterPro" id="IPR050351">
    <property type="entry name" value="BphY/WalK/GraS-like"/>
</dbReference>
<dbReference type="EC" id="2.7.13.3" evidence="3"/>
<dbReference type="AlphaFoldDB" id="A0A368Y6X3"/>
<dbReference type="InterPro" id="IPR036097">
    <property type="entry name" value="HisK_dim/P_sf"/>
</dbReference>
<dbReference type="InterPro" id="IPR003661">
    <property type="entry name" value="HisK_dim/P_dom"/>
</dbReference>
<dbReference type="Proteomes" id="UP000252884">
    <property type="component" value="Unassembled WGS sequence"/>
</dbReference>
<name>A0A368Y6X3_9BURK</name>
<dbReference type="CDD" id="cd00082">
    <property type="entry name" value="HisKA"/>
    <property type="match status" value="1"/>
</dbReference>
<evidence type="ECO:0000256" key="13">
    <source>
        <dbReference type="ARBA" id="ARBA00023136"/>
    </source>
</evidence>
<sequence>MAAAPLPRTWRMRTHLSALLVVTMLLTVTVVGTAILLTRLPAIEQGSQAQLQAGVERLAGRLELLLGTAQSRLELLGTLVDGAEPGPANALLDEGLRAGLRFDAVYQLSPDGVVQAAGLSGDWQSRRGDLVGRDLSTNSLFQEVSQRSGTVWSGRYRSVLTGLRAVGLAVRDEQGRVLIAEVSPQALVRAVQVAAGRTAASVWIVDRHGDVLADTGDGLDRERPDMRGWPPTQAQPTGGTATVAFEHRGRTHRAAIAHSSALDWYVVGHAPQDWANPRVQRLLSYLGLSFAGCLLVGLLVAPFWAERLTRPLQRILDRTARATRGEIGEIGEATWPRGQVAEFNQLSGHLEVMANALMEREHKFFAIFNAAPVPMSVTDARRGYILLDVNEAWCREFRLRREQVLGRTGMDIGMVSTAQSEALETRLQQPRLQNEAVLKRGDGSTIQVQVFAQRVVLATQDLMLWAVVDVGPMRQVEQQLRELNQQLGARVAQRTEALAASNTELAATVAQLRAAQEELVRTEKMAALGGLVAGVAHELNTPLGNAVMAVSAMADAVRRFQADMAAGIRRSALQQLLDRVEQGTDIAQRNLHRAADLVHSFKQVAVDRTSAQRRSFEVGEVVHEMVVSLKPSFSRKPWRIEVDVPAEGLRLDSYPGALGQVLGNLIQNAVVHGFEGRDAGTVRITAWRGEDQSIRLRVADDGRGIAPEHIARVFDPFMTTRMGRGGTGLGLHISHNAVTTLLGGTLTVQSVPGEGACFELRLPAQAPRAQEQAPWAA</sequence>
<keyword evidence="5" id="KW-0597">Phosphoprotein</keyword>
<comment type="subcellular location">
    <subcellularLocation>
        <location evidence="2">Cell membrane</location>
        <topology evidence="2">Multi-pass membrane protein</topology>
    </subcellularLocation>
</comment>
<accession>A0A368Y6X3</accession>
<evidence type="ECO:0000256" key="11">
    <source>
        <dbReference type="ARBA" id="ARBA00022989"/>
    </source>
</evidence>
<feature type="coiled-coil region" evidence="14">
    <location>
        <begin position="473"/>
        <end position="525"/>
    </location>
</feature>
<dbReference type="InterPro" id="IPR003594">
    <property type="entry name" value="HATPase_dom"/>
</dbReference>
<dbReference type="Pfam" id="PF02518">
    <property type="entry name" value="HATPase_c"/>
    <property type="match status" value="1"/>
</dbReference>
<evidence type="ECO:0000256" key="12">
    <source>
        <dbReference type="ARBA" id="ARBA00023012"/>
    </source>
</evidence>
<dbReference type="Pfam" id="PF00989">
    <property type="entry name" value="PAS"/>
    <property type="match status" value="1"/>
</dbReference>
<evidence type="ECO:0000313" key="19">
    <source>
        <dbReference type="Proteomes" id="UP000252884"/>
    </source>
</evidence>
<dbReference type="Pfam" id="PF02743">
    <property type="entry name" value="dCache_1"/>
    <property type="match status" value="1"/>
</dbReference>
<evidence type="ECO:0000256" key="8">
    <source>
        <dbReference type="ARBA" id="ARBA00022741"/>
    </source>
</evidence>
<proteinExistence type="predicted"/>
<evidence type="ECO:0000256" key="4">
    <source>
        <dbReference type="ARBA" id="ARBA00022475"/>
    </source>
</evidence>
<evidence type="ECO:0000256" key="16">
    <source>
        <dbReference type="SAM" id="Phobius"/>
    </source>
</evidence>
<evidence type="ECO:0000256" key="1">
    <source>
        <dbReference type="ARBA" id="ARBA00000085"/>
    </source>
</evidence>
<dbReference type="NCBIfam" id="TIGR00229">
    <property type="entry name" value="sensory_box"/>
    <property type="match status" value="1"/>
</dbReference>
<dbReference type="InterPro" id="IPR013767">
    <property type="entry name" value="PAS_fold"/>
</dbReference>
<feature type="region of interest" description="Disordered" evidence="15">
    <location>
        <begin position="217"/>
        <end position="239"/>
    </location>
</feature>
<evidence type="ECO:0000256" key="5">
    <source>
        <dbReference type="ARBA" id="ARBA00022553"/>
    </source>
</evidence>
<keyword evidence="12" id="KW-0902">Two-component regulatory system</keyword>
<dbReference type="InterPro" id="IPR033479">
    <property type="entry name" value="dCache_1"/>
</dbReference>
<dbReference type="SUPFAM" id="SSF55785">
    <property type="entry name" value="PYP-like sensor domain (PAS domain)"/>
    <property type="match status" value="1"/>
</dbReference>
<keyword evidence="8" id="KW-0547">Nucleotide-binding</keyword>
<dbReference type="PANTHER" id="PTHR42878:SF7">
    <property type="entry name" value="SENSOR HISTIDINE KINASE GLRK"/>
    <property type="match status" value="1"/>
</dbReference>
<keyword evidence="6" id="KW-0808">Transferase</keyword>
<keyword evidence="14" id="KW-0175">Coiled coil</keyword>
<dbReference type="RefSeq" id="WP_211332859.1">
    <property type="nucleotide sequence ID" value="NZ_QPJK01000001.1"/>
</dbReference>
<dbReference type="SUPFAM" id="SSF55874">
    <property type="entry name" value="ATPase domain of HSP90 chaperone/DNA topoisomerase II/histidine kinase"/>
    <property type="match status" value="1"/>
</dbReference>
<dbReference type="PROSITE" id="PS50109">
    <property type="entry name" value="HIS_KIN"/>
    <property type="match status" value="1"/>
</dbReference>
<dbReference type="InterPro" id="IPR004358">
    <property type="entry name" value="Sig_transdc_His_kin-like_C"/>
</dbReference>
<dbReference type="Gene3D" id="3.30.565.10">
    <property type="entry name" value="Histidine kinase-like ATPase, C-terminal domain"/>
    <property type="match status" value="1"/>
</dbReference>
<comment type="catalytic activity">
    <reaction evidence="1">
        <text>ATP + protein L-histidine = ADP + protein N-phospho-L-histidine.</text>
        <dbReference type="EC" id="2.7.13.3"/>
    </reaction>
</comment>
<dbReference type="GO" id="GO:0007234">
    <property type="term" value="P:osmosensory signaling via phosphorelay pathway"/>
    <property type="evidence" value="ECO:0007669"/>
    <property type="project" value="TreeGrafter"/>
</dbReference>
<dbReference type="PANTHER" id="PTHR42878">
    <property type="entry name" value="TWO-COMPONENT HISTIDINE KINASE"/>
    <property type="match status" value="1"/>
</dbReference>
<keyword evidence="11 16" id="KW-1133">Transmembrane helix</keyword>
<dbReference type="GO" id="GO:0005886">
    <property type="term" value="C:plasma membrane"/>
    <property type="evidence" value="ECO:0007669"/>
    <property type="project" value="UniProtKB-SubCell"/>
</dbReference>
<feature type="domain" description="Histidine kinase" evidence="17">
    <location>
        <begin position="534"/>
        <end position="766"/>
    </location>
</feature>
<keyword evidence="9" id="KW-0418">Kinase</keyword>
<comment type="caution">
    <text evidence="18">The sequence shown here is derived from an EMBL/GenBank/DDBJ whole genome shotgun (WGS) entry which is preliminary data.</text>
</comment>
<evidence type="ECO:0000256" key="3">
    <source>
        <dbReference type="ARBA" id="ARBA00012438"/>
    </source>
</evidence>
<dbReference type="PRINTS" id="PR00344">
    <property type="entry name" value="BCTRLSENSOR"/>
</dbReference>
<keyword evidence="13 16" id="KW-0472">Membrane</keyword>
<evidence type="ECO:0000256" key="15">
    <source>
        <dbReference type="SAM" id="MobiDB-lite"/>
    </source>
</evidence>
<evidence type="ECO:0000256" key="9">
    <source>
        <dbReference type="ARBA" id="ARBA00022777"/>
    </source>
</evidence>
<organism evidence="18 19">
    <name type="scientific">Pseudorhodoferax soli</name>
    <dbReference type="NCBI Taxonomy" id="545864"/>
    <lineage>
        <taxon>Bacteria</taxon>
        <taxon>Pseudomonadati</taxon>
        <taxon>Pseudomonadota</taxon>
        <taxon>Betaproteobacteria</taxon>
        <taxon>Burkholderiales</taxon>
        <taxon>Comamonadaceae</taxon>
    </lineage>
</organism>
<dbReference type="SUPFAM" id="SSF47384">
    <property type="entry name" value="Homodimeric domain of signal transducing histidine kinase"/>
    <property type="match status" value="1"/>
</dbReference>
<evidence type="ECO:0000256" key="10">
    <source>
        <dbReference type="ARBA" id="ARBA00022840"/>
    </source>
</evidence>
<dbReference type="InterPro" id="IPR005467">
    <property type="entry name" value="His_kinase_dom"/>
</dbReference>
<keyword evidence="4" id="KW-1003">Cell membrane</keyword>
<dbReference type="EMBL" id="QPJK01000001">
    <property type="protein sequence ID" value="RCW75479.1"/>
    <property type="molecule type" value="Genomic_DNA"/>
</dbReference>
<keyword evidence="7 16" id="KW-0812">Transmembrane</keyword>
<evidence type="ECO:0000259" key="17">
    <source>
        <dbReference type="PROSITE" id="PS50109"/>
    </source>
</evidence>
<dbReference type="SMART" id="SM00387">
    <property type="entry name" value="HATPase_c"/>
    <property type="match status" value="1"/>
</dbReference>
<evidence type="ECO:0000256" key="14">
    <source>
        <dbReference type="SAM" id="Coils"/>
    </source>
</evidence>
<keyword evidence="19" id="KW-1185">Reference proteome</keyword>
<feature type="transmembrane region" description="Helical" evidence="16">
    <location>
        <begin position="282"/>
        <end position="305"/>
    </location>
</feature>
<evidence type="ECO:0000256" key="7">
    <source>
        <dbReference type="ARBA" id="ARBA00022692"/>
    </source>
</evidence>